<dbReference type="InterPro" id="IPR004013">
    <property type="entry name" value="PHP_dom"/>
</dbReference>
<proteinExistence type="predicted"/>
<keyword evidence="4" id="KW-1185">Reference proteome</keyword>
<dbReference type="RefSeq" id="WP_101298996.1">
    <property type="nucleotide sequence ID" value="NZ_CP025197.1"/>
</dbReference>
<dbReference type="SMART" id="SM00481">
    <property type="entry name" value="POLIIIAc"/>
    <property type="match status" value="1"/>
</dbReference>
<dbReference type="InterPro" id="IPR003141">
    <property type="entry name" value="Pol/His_phosphatase_N"/>
</dbReference>
<dbReference type="OrthoDB" id="9791620at2"/>
<dbReference type="PANTHER" id="PTHR42924">
    <property type="entry name" value="EXONUCLEASE"/>
    <property type="match status" value="1"/>
</dbReference>
<dbReference type="Pfam" id="PF02811">
    <property type="entry name" value="PHP"/>
    <property type="match status" value="1"/>
</dbReference>
<dbReference type="KEGG" id="hsc:HVS_02830"/>
<accession>A0A2K9E2D5</accession>
<evidence type="ECO:0000313" key="2">
    <source>
        <dbReference type="EMBL" id="AUG56518.1"/>
    </source>
</evidence>
<gene>
    <name evidence="3" type="ORF">B9R14_07435</name>
    <name evidence="2" type="ORF">HVS_02830</name>
</gene>
<protein>
    <submittedName>
        <fullName evidence="2">PHP domain protein</fullName>
    </submittedName>
    <submittedName>
        <fullName evidence="3">Phosphoesterase</fullName>
    </submittedName>
</protein>
<dbReference type="SUPFAM" id="SSF89550">
    <property type="entry name" value="PHP domain-like"/>
    <property type="match status" value="1"/>
</dbReference>
<reference evidence="3 5" key="2">
    <citation type="journal article" date="2018" name="Syst. Appl. Microbiol.">
        <title>Characterization and high-quality draft genome sequence of Herbivorax saccincola A7, an anaerobic, alkaliphilic, thermophilic, cellulolytic, and xylanolytic bacterium.</title>
        <authorList>
            <person name="Aikawa S."/>
            <person name="Baramee S."/>
            <person name="Sermsathanaswadi J."/>
            <person name="Thianheng P."/>
            <person name="Tachaapaikoon C."/>
            <person name="Shikata A."/>
            <person name="Waeonukul R."/>
            <person name="Pason P."/>
            <person name="Ratanakhanokchai K."/>
            <person name="Kosugi A."/>
        </authorList>
    </citation>
    <scope>NUCLEOTIDE SEQUENCE [LARGE SCALE GENOMIC DNA]</scope>
    <source>
        <strain evidence="3 5">A7</strain>
    </source>
</reference>
<dbReference type="EMBL" id="CP025197">
    <property type="protein sequence ID" value="AUG56518.1"/>
    <property type="molecule type" value="Genomic_DNA"/>
</dbReference>
<dbReference type="Gene3D" id="3.20.20.140">
    <property type="entry name" value="Metal-dependent hydrolases"/>
    <property type="match status" value="1"/>
</dbReference>
<dbReference type="EMBL" id="NEMB01000003">
    <property type="protein sequence ID" value="PQQ66595.1"/>
    <property type="molecule type" value="Genomic_DNA"/>
</dbReference>
<reference evidence="2 4" key="1">
    <citation type="submission" date="2017-12" db="EMBL/GenBank/DDBJ databases">
        <title>Complete genome sequence of Herbivorax saccincola GGR1, a novel Cellulosome-producing hydrolytic bacterium in a thermophilic biogas plant, established by Illumina and Nanopore MinION sequencing.</title>
        <authorList>
            <person name="Pechtl A."/>
            <person name="Ruckert C."/>
            <person name="Koeck D.E."/>
            <person name="Maus I."/>
            <person name="Winkler A."/>
            <person name="Kalinowski J."/>
            <person name="Puhler A."/>
            <person name="Schwarz W.W."/>
            <person name="Zverlov V.V."/>
            <person name="Schluter A."/>
            <person name="Liebl W."/>
        </authorList>
    </citation>
    <scope>NUCLEOTIDE SEQUENCE [LARGE SCALE GENOMIC DNA]</scope>
    <source>
        <strain evidence="2">GGR1</strain>
        <strain evidence="4">SR1</strain>
    </source>
</reference>
<dbReference type="GO" id="GO:0035312">
    <property type="term" value="F:5'-3' DNA exonuclease activity"/>
    <property type="evidence" value="ECO:0007669"/>
    <property type="project" value="TreeGrafter"/>
</dbReference>
<dbReference type="GO" id="GO:0004534">
    <property type="term" value="F:5'-3' RNA exonuclease activity"/>
    <property type="evidence" value="ECO:0007669"/>
    <property type="project" value="TreeGrafter"/>
</dbReference>
<dbReference type="InterPro" id="IPR052018">
    <property type="entry name" value="PHP_domain"/>
</dbReference>
<dbReference type="InterPro" id="IPR016195">
    <property type="entry name" value="Pol/histidinol_Pase-like"/>
</dbReference>
<organism evidence="2 4">
    <name type="scientific">Acetivibrio saccincola</name>
    <dbReference type="NCBI Taxonomy" id="1677857"/>
    <lineage>
        <taxon>Bacteria</taxon>
        <taxon>Bacillati</taxon>
        <taxon>Bacillota</taxon>
        <taxon>Clostridia</taxon>
        <taxon>Eubacteriales</taxon>
        <taxon>Oscillospiraceae</taxon>
        <taxon>Acetivibrio</taxon>
    </lineage>
</organism>
<dbReference type="Proteomes" id="UP000233534">
    <property type="component" value="Chromosome"/>
</dbReference>
<evidence type="ECO:0000259" key="1">
    <source>
        <dbReference type="SMART" id="SM00481"/>
    </source>
</evidence>
<dbReference type="PANTHER" id="PTHR42924:SF3">
    <property type="entry name" value="POLYMERASE_HISTIDINOL PHOSPHATASE N-TERMINAL DOMAIN-CONTAINING PROTEIN"/>
    <property type="match status" value="1"/>
</dbReference>
<name>A0A2K9E2D5_9FIRM</name>
<dbReference type="Proteomes" id="UP000239720">
    <property type="component" value="Unassembled WGS sequence"/>
</dbReference>
<evidence type="ECO:0000313" key="5">
    <source>
        <dbReference type="Proteomes" id="UP000239720"/>
    </source>
</evidence>
<evidence type="ECO:0000313" key="3">
    <source>
        <dbReference type="EMBL" id="PQQ66595.1"/>
    </source>
</evidence>
<feature type="domain" description="Polymerase/histidinol phosphatase N-terminal" evidence="1">
    <location>
        <begin position="5"/>
        <end position="73"/>
    </location>
</feature>
<dbReference type="CDD" id="cd07432">
    <property type="entry name" value="PHP_HisPPase"/>
    <property type="match status" value="1"/>
</dbReference>
<sequence length="235" mass="26399">MRAYYDLHIHSALSPCGENEMTPNNIVNMAWLKGLNIIAVTDHNSAENCLAVMNCAKEKGIVAVPGMELETREEVHLICLFKHIEDVLKLQEIVYNYLPDIKNREDIFGEQIVMDENDNVVKHVDRLLLTAANLSIEEAISCVSNLKGVVIPAHIDRDSYSIVSNLGMIPDNLDFKFLEISKKCNKNQYINGEKYKGYKFIQSSDAHSLGDILEPVSFIDLEEISTECLIETLGG</sequence>
<evidence type="ECO:0000313" key="4">
    <source>
        <dbReference type="Proteomes" id="UP000233534"/>
    </source>
</evidence>
<dbReference type="AlphaFoldDB" id="A0A2K9E2D5"/>